<dbReference type="PANTHER" id="PTHR14949:SF52">
    <property type="entry name" value="VON WILLEBRAND FACTOR D AND EGF DOMAIN-CONTAINING PROTEIN"/>
    <property type="match status" value="1"/>
</dbReference>
<feature type="disulfide bond" evidence="4">
    <location>
        <begin position="700"/>
        <end position="709"/>
    </location>
</feature>
<evidence type="ECO:0000256" key="4">
    <source>
        <dbReference type="PROSITE-ProRule" id="PRU00076"/>
    </source>
</evidence>
<feature type="disulfide bond" evidence="4">
    <location>
        <begin position="650"/>
        <end position="660"/>
    </location>
</feature>
<dbReference type="InterPro" id="IPR050969">
    <property type="entry name" value="Dev_Signal_Modulators"/>
</dbReference>
<accession>A0A663DTQ9</accession>
<dbReference type="InterPro" id="IPR000742">
    <property type="entry name" value="EGF"/>
</dbReference>
<evidence type="ECO:0000256" key="1">
    <source>
        <dbReference type="ARBA" id="ARBA00022729"/>
    </source>
</evidence>
<evidence type="ECO:0000256" key="2">
    <source>
        <dbReference type="ARBA" id="ARBA00023054"/>
    </source>
</evidence>
<dbReference type="FunFam" id="2.10.25.10:FF:000490">
    <property type="entry name" value="von Willebrand factor D and EGF domain-containing protein"/>
    <property type="match status" value="1"/>
</dbReference>
<feature type="domain" description="EGF-like" evidence="6">
    <location>
        <begin position="610"/>
        <end position="645"/>
    </location>
</feature>
<dbReference type="GO" id="GO:0005509">
    <property type="term" value="F:calcium ion binding"/>
    <property type="evidence" value="ECO:0007669"/>
    <property type="project" value="InterPro"/>
</dbReference>
<feature type="disulfide bond" evidence="4">
    <location>
        <begin position="746"/>
        <end position="756"/>
    </location>
</feature>
<evidence type="ECO:0000256" key="3">
    <source>
        <dbReference type="ARBA" id="ARBA00023157"/>
    </source>
</evidence>
<feature type="disulfide bond" evidence="4">
    <location>
        <begin position="614"/>
        <end position="624"/>
    </location>
</feature>
<dbReference type="InterPro" id="IPR001881">
    <property type="entry name" value="EGF-like_Ca-bd_dom"/>
</dbReference>
<dbReference type="Pfam" id="PF26129">
    <property type="entry name" value="Vwde"/>
    <property type="match status" value="1"/>
</dbReference>
<evidence type="ECO:0000259" key="6">
    <source>
        <dbReference type="PROSITE" id="PS50026"/>
    </source>
</evidence>
<dbReference type="FunFam" id="2.10.25.10:FF:000831">
    <property type="entry name" value="von Willebrand factor D and EGF domains"/>
    <property type="match status" value="1"/>
</dbReference>
<dbReference type="PROSITE" id="PS00022">
    <property type="entry name" value="EGF_1"/>
    <property type="match status" value="3"/>
</dbReference>
<sequence>DWEFIRSPASGKERKSLFDKTPAPSEGKERKNYCRCQKESTKSVPVVNTLDAFQTAFPPSSGCRYDHVDYTSAIPYLDVTSEFVTHSEIESTFRKDEKLSTKSFDQRYLPKSVQKRGSPEDRLKPLAHNVSMKSNSSINSTKATEDLRRAKRQEDYYEYSSFHPLHGPSQRDSERFAYFFPEDYFEGIRTKLPLAWPTPNGLTAAKAREICHQILANSTIGLVCKGLLGKQMDEAIDICLLDLQLKDDVAWVRALIALLENECERRVLGNRNRVFHVGNQPSATQEEILTALRCPAFCNGNGQCTELGCQCFEDHSSYDCSIAKKQALEITGLENGGLCDVRASDCATIRVFGLGFKESPNLHCEVTRLIVSTFPWARKVLLIQSVFDLFIVKSFTLSCAECHHLSLPLSEGYKYLQNPSAILLTLYDAVCQACQFYPTGLCKLKENTCNIDGLCYGEGESSPTSPCLLCEPDISKFTWSINENNLPPVFQAPSSQPLTFIGENFVYQLVAVDPEGSAVLFILEAGPQDARLSPAGLLIWKVDSEEMQTFEFTVSDECNAQSRYSVEVGVKPCSCLNGGTCVTNIKFPPGLGEYLCLCPNGFDGEFCQEDINDCKSNPCGSGTCVDSVDSYFCKCPPGLGGNTKGAQFHCDPPCEHGGTCLSQNTCSCAYGFVGPRCETMVCNRHCHNGGVCVSPDECKCRNGWSSPSCETAVCNPVCLNGGICVRPNMCTCPYGFYGPQCQRAVCVPPCKNGGHCVRTNVCSCTEGYTGRRCQKSK</sequence>
<organism evidence="7 8">
    <name type="scientific">Aquila chrysaetos chrysaetos</name>
    <dbReference type="NCBI Taxonomy" id="223781"/>
    <lineage>
        <taxon>Eukaryota</taxon>
        <taxon>Metazoa</taxon>
        <taxon>Chordata</taxon>
        <taxon>Craniata</taxon>
        <taxon>Vertebrata</taxon>
        <taxon>Euteleostomi</taxon>
        <taxon>Archelosauria</taxon>
        <taxon>Archosauria</taxon>
        <taxon>Dinosauria</taxon>
        <taxon>Saurischia</taxon>
        <taxon>Theropoda</taxon>
        <taxon>Coelurosauria</taxon>
        <taxon>Aves</taxon>
        <taxon>Neognathae</taxon>
        <taxon>Neoaves</taxon>
        <taxon>Telluraves</taxon>
        <taxon>Accipitrimorphae</taxon>
        <taxon>Accipitriformes</taxon>
        <taxon>Accipitridae</taxon>
        <taxon>Accipitrinae</taxon>
        <taxon>Aquila</taxon>
    </lineage>
</organism>
<comment type="caution">
    <text evidence="4">Lacks conserved residue(s) required for the propagation of feature annotation.</text>
</comment>
<dbReference type="PANTHER" id="PTHR14949">
    <property type="entry name" value="EGF-LIKE-DOMAIN, MULTIPLE 7, 8"/>
    <property type="match status" value="1"/>
</dbReference>
<proteinExistence type="predicted"/>
<dbReference type="PROSITE" id="PS01187">
    <property type="entry name" value="EGF_CA"/>
    <property type="match status" value="1"/>
</dbReference>
<dbReference type="InterPro" id="IPR018097">
    <property type="entry name" value="EGF_Ca-bd_CS"/>
</dbReference>
<dbReference type="Ensembl" id="ENSACCT00020003469.1">
    <property type="protein sequence ID" value="ENSACCP00020003343.1"/>
    <property type="gene ID" value="ENSACCG00020002285.1"/>
</dbReference>
<dbReference type="PROSITE" id="PS01186">
    <property type="entry name" value="EGF_2"/>
    <property type="match status" value="3"/>
</dbReference>
<dbReference type="AlphaFoldDB" id="A0A663DTQ9"/>
<feature type="domain" description="EGF-like" evidence="6">
    <location>
        <begin position="742"/>
        <end position="774"/>
    </location>
</feature>
<dbReference type="InterPro" id="IPR058727">
    <property type="entry name" value="Helical_Vwde"/>
</dbReference>
<dbReference type="Gene3D" id="2.10.25.10">
    <property type="entry name" value="Laminin"/>
    <property type="match status" value="5"/>
</dbReference>
<dbReference type="Pfam" id="PF25024">
    <property type="entry name" value="EGF_TEN"/>
    <property type="match status" value="1"/>
</dbReference>
<dbReference type="SMART" id="SM00179">
    <property type="entry name" value="EGF_CA"/>
    <property type="match status" value="2"/>
</dbReference>
<feature type="domain" description="EGF-like" evidence="6">
    <location>
        <begin position="679"/>
        <end position="710"/>
    </location>
</feature>
<dbReference type="SMART" id="SM00181">
    <property type="entry name" value="EGF"/>
    <property type="match status" value="6"/>
</dbReference>
<keyword evidence="2" id="KW-0175">Coiled coil</keyword>
<feature type="domain" description="EGF-like" evidence="6">
    <location>
        <begin position="569"/>
        <end position="608"/>
    </location>
</feature>
<feature type="disulfide bond" evidence="4">
    <location>
        <begin position="682"/>
        <end position="692"/>
    </location>
</feature>
<keyword evidence="8" id="KW-1185">Reference proteome</keyword>
<evidence type="ECO:0000313" key="7">
    <source>
        <dbReference type="Ensembl" id="ENSACCP00020003343.1"/>
    </source>
</evidence>
<feature type="disulfide bond" evidence="4">
    <location>
        <begin position="598"/>
        <end position="607"/>
    </location>
</feature>
<feature type="disulfide bond" evidence="4">
    <location>
        <begin position="668"/>
        <end position="677"/>
    </location>
</feature>
<dbReference type="GO" id="GO:0009986">
    <property type="term" value="C:cell surface"/>
    <property type="evidence" value="ECO:0007669"/>
    <property type="project" value="TreeGrafter"/>
</dbReference>
<reference evidence="7" key="1">
    <citation type="submission" date="2025-08" db="UniProtKB">
        <authorList>
            <consortium name="Ensembl"/>
        </authorList>
    </citation>
    <scope>IDENTIFICATION</scope>
</reference>
<evidence type="ECO:0000256" key="5">
    <source>
        <dbReference type="SAM" id="MobiDB-lite"/>
    </source>
</evidence>
<protein>
    <recommendedName>
        <fullName evidence="6">EGF-like domain-containing protein</fullName>
    </recommendedName>
</protein>
<feature type="region of interest" description="Disordered" evidence="5">
    <location>
        <begin position="1"/>
        <end position="32"/>
    </location>
</feature>
<dbReference type="CDD" id="cd00054">
    <property type="entry name" value="EGF_CA"/>
    <property type="match status" value="2"/>
</dbReference>
<keyword evidence="4" id="KW-0245">EGF-like domain</keyword>
<dbReference type="Proteomes" id="UP000472275">
    <property type="component" value="Chromosome 6"/>
</dbReference>
<evidence type="ECO:0000313" key="8">
    <source>
        <dbReference type="Proteomes" id="UP000472275"/>
    </source>
</evidence>
<keyword evidence="1" id="KW-0732">Signal</keyword>
<dbReference type="PROSITE" id="PS50026">
    <property type="entry name" value="EGF_3"/>
    <property type="match status" value="5"/>
</dbReference>
<feature type="domain" description="EGF-like" evidence="6">
    <location>
        <begin position="646"/>
        <end position="678"/>
    </location>
</feature>
<keyword evidence="3 4" id="KW-1015">Disulfide bond</keyword>
<dbReference type="GO" id="GO:0005576">
    <property type="term" value="C:extracellular region"/>
    <property type="evidence" value="ECO:0007669"/>
    <property type="project" value="TreeGrafter"/>
</dbReference>
<dbReference type="GeneTree" id="ENSGT00940000160835"/>
<dbReference type="SUPFAM" id="SSF57196">
    <property type="entry name" value="EGF/Laminin"/>
    <property type="match status" value="4"/>
</dbReference>
<dbReference type="FunFam" id="2.10.25.10:FF:000499">
    <property type="entry name" value="Predicted protein"/>
    <property type="match status" value="1"/>
</dbReference>
<feature type="disulfide bond" evidence="4">
    <location>
        <begin position="764"/>
        <end position="773"/>
    </location>
</feature>
<name>A0A663DTQ9_AQUCH</name>
<dbReference type="GO" id="GO:0005102">
    <property type="term" value="F:signaling receptor binding"/>
    <property type="evidence" value="ECO:0007669"/>
    <property type="project" value="TreeGrafter"/>
</dbReference>
<reference evidence="7" key="2">
    <citation type="submission" date="2025-09" db="UniProtKB">
        <authorList>
            <consortium name="Ensembl"/>
        </authorList>
    </citation>
    <scope>IDENTIFICATION</scope>
</reference>
<dbReference type="InParanoid" id="A0A663DTQ9"/>